<proteinExistence type="inferred from homology"/>
<evidence type="ECO:0000256" key="10">
    <source>
        <dbReference type="RuleBase" id="RU361143"/>
    </source>
</evidence>
<dbReference type="FunCoup" id="A0A316YHB5">
    <property type="interactions" value="567"/>
</dbReference>
<accession>A0A316YHB5</accession>
<evidence type="ECO:0000256" key="6">
    <source>
        <dbReference type="ARBA" id="ARBA00022729"/>
    </source>
</evidence>
<comment type="similarity">
    <text evidence="4 10">Belongs to the OST1 family.</text>
</comment>
<keyword evidence="8 10" id="KW-1133">Transmembrane helix</keyword>
<dbReference type="EMBL" id="KZ819638">
    <property type="protein sequence ID" value="PWN88589.1"/>
    <property type="molecule type" value="Genomic_DNA"/>
</dbReference>
<feature type="transmembrane region" description="Helical" evidence="10">
    <location>
        <begin position="502"/>
        <end position="520"/>
    </location>
</feature>
<dbReference type="RefSeq" id="XP_025375787.1">
    <property type="nucleotide sequence ID" value="XM_025519334.1"/>
</dbReference>
<comment type="function">
    <text evidence="1 10">Subunit of the oligosaccharyl transferase (OST) complex that catalyzes the initial transfer of a defined glycan (Glc(3)Man(9)GlcNAc(2) in eukaryotes) from the lipid carrier dolichol-pyrophosphate to an asparagine residue within an Asn-X-Ser/Thr consensus motif in nascent polypeptide chains, the first step in protein N-glycosylation. N-glycosylation occurs cotranslationally and the complex associates with the Sec61 complex at the channel-forming translocon complex that mediates protein translocation across the endoplasmic reticulum (ER). All subunits are required for a maximal enzyme activity.</text>
</comment>
<evidence type="ECO:0000256" key="1">
    <source>
        <dbReference type="ARBA" id="ARBA00002791"/>
    </source>
</evidence>
<feature type="signal peptide" evidence="10">
    <location>
        <begin position="1"/>
        <end position="21"/>
    </location>
</feature>
<comment type="pathway">
    <text evidence="3 10">Protein modification; protein glycosylation.</text>
</comment>
<dbReference type="Pfam" id="PF04597">
    <property type="entry name" value="Ribophorin_I"/>
    <property type="match status" value="1"/>
</dbReference>
<evidence type="ECO:0000256" key="8">
    <source>
        <dbReference type="ARBA" id="ARBA00022989"/>
    </source>
</evidence>
<evidence type="ECO:0000256" key="2">
    <source>
        <dbReference type="ARBA" id="ARBA00004115"/>
    </source>
</evidence>
<dbReference type="Proteomes" id="UP000245768">
    <property type="component" value="Unassembled WGS sequence"/>
</dbReference>
<comment type="subunit">
    <text evidence="10">Component of the oligosaccharyltransferase (OST) complex.</text>
</comment>
<keyword evidence="9 10" id="KW-0472">Membrane</keyword>
<keyword evidence="12" id="KW-1185">Reference proteome</keyword>
<evidence type="ECO:0000256" key="5">
    <source>
        <dbReference type="ARBA" id="ARBA00022692"/>
    </source>
</evidence>
<feature type="chain" id="PRO_5016192855" description="Dolichyl-diphosphooligosaccharide--protein glycosyltransferase subunit 1" evidence="10">
    <location>
        <begin position="22"/>
        <end position="527"/>
    </location>
</feature>
<keyword evidence="7 10" id="KW-0256">Endoplasmic reticulum</keyword>
<evidence type="ECO:0000256" key="9">
    <source>
        <dbReference type="ARBA" id="ARBA00023136"/>
    </source>
</evidence>
<sequence length="527" mass="57597">MRVPTVAALIGSLVFTLGAVASSRPSSSNDWQVANLVRTVELGGSVHTQMDVHTIRRPAGAPEPAESDPPTTYFFALSQRDASILSAIECTAKFGAGVKPSQRAVLPVQDEGAWDEFLESYLSSSNVSAATRPHLFSVKVPANFQRRAREDITEIPDVTLTITSTLLPSPEPLPRTVGQKESQYLVWTGDTEPLSVYPVDKARTKVKAPHPKIVSYETTPPLPSDLVTKSGAIVTFGPYERLSALNPSKPVKVAQAKVHYGLDAPVVSVIQALRKVQVSHWRNRLSFEDKLWLKNAGAMLKGHFSRIEHQMSNFMKVDTSHVLTHLVMHLPPGADDAWFVDDSGNVSTSHFRTSSPSPKDIGTPPHLLPTSRASMLDVRPRYPLLGGWNYSFSIGWGVHLADGWGQSMGASRYQVKIPFVTPLPDIAIQEATARIVLPEGASDIEIQAPFNIDAQSQERDWSFLDTVGSPVVVLTKFKCSDRHGGLVSITYTLSALDHWRKVIVGTVLLIAGIVTTSLLSKIDLRIK</sequence>
<evidence type="ECO:0000256" key="7">
    <source>
        <dbReference type="ARBA" id="ARBA00022824"/>
    </source>
</evidence>
<dbReference type="GO" id="GO:0018279">
    <property type="term" value="P:protein N-linked glycosylation via asparagine"/>
    <property type="evidence" value="ECO:0007669"/>
    <property type="project" value="TreeGrafter"/>
</dbReference>
<gene>
    <name evidence="11" type="ORF">FA10DRAFT_244185</name>
</gene>
<reference evidence="11 12" key="1">
    <citation type="journal article" date="2018" name="Mol. Biol. Evol.">
        <title>Broad Genomic Sampling Reveals a Smut Pathogenic Ancestry of the Fungal Clade Ustilaginomycotina.</title>
        <authorList>
            <person name="Kijpornyongpan T."/>
            <person name="Mondo S.J."/>
            <person name="Barry K."/>
            <person name="Sandor L."/>
            <person name="Lee J."/>
            <person name="Lipzen A."/>
            <person name="Pangilinan J."/>
            <person name="LaButti K."/>
            <person name="Hainaut M."/>
            <person name="Henrissat B."/>
            <person name="Grigoriev I.V."/>
            <person name="Spatafora J.W."/>
            <person name="Aime M.C."/>
        </authorList>
    </citation>
    <scope>NUCLEOTIDE SEQUENCE [LARGE SCALE GENOMIC DNA]</scope>
    <source>
        <strain evidence="11 12">MCA 4198</strain>
    </source>
</reference>
<comment type="subcellular location">
    <subcellularLocation>
        <location evidence="2 10">Endoplasmic reticulum membrane</location>
        <topology evidence="2 10">Single-pass type I membrane protein</topology>
    </subcellularLocation>
</comment>
<evidence type="ECO:0000256" key="3">
    <source>
        <dbReference type="ARBA" id="ARBA00004922"/>
    </source>
</evidence>
<evidence type="ECO:0000313" key="12">
    <source>
        <dbReference type="Proteomes" id="UP000245768"/>
    </source>
</evidence>
<dbReference type="GeneID" id="37041250"/>
<dbReference type="UniPathway" id="UPA00378"/>
<dbReference type="OrthoDB" id="310030at2759"/>
<organism evidence="11 12">
    <name type="scientific">Acaromyces ingoldii</name>
    <dbReference type="NCBI Taxonomy" id="215250"/>
    <lineage>
        <taxon>Eukaryota</taxon>
        <taxon>Fungi</taxon>
        <taxon>Dikarya</taxon>
        <taxon>Basidiomycota</taxon>
        <taxon>Ustilaginomycotina</taxon>
        <taxon>Exobasidiomycetes</taxon>
        <taxon>Exobasidiales</taxon>
        <taxon>Cryptobasidiaceae</taxon>
        <taxon>Acaromyces</taxon>
    </lineage>
</organism>
<dbReference type="InParanoid" id="A0A316YHB5"/>
<dbReference type="STRING" id="215250.A0A316YHB5"/>
<dbReference type="InterPro" id="IPR007676">
    <property type="entry name" value="Ribophorin_I"/>
</dbReference>
<evidence type="ECO:0000313" key="11">
    <source>
        <dbReference type="EMBL" id="PWN88589.1"/>
    </source>
</evidence>
<dbReference type="GO" id="GO:0008250">
    <property type="term" value="C:oligosaccharyltransferase complex"/>
    <property type="evidence" value="ECO:0007669"/>
    <property type="project" value="UniProtKB-UniRule"/>
</dbReference>
<dbReference type="PANTHER" id="PTHR21049">
    <property type="entry name" value="RIBOPHORIN I"/>
    <property type="match status" value="1"/>
</dbReference>
<keyword evidence="6 10" id="KW-0732">Signal</keyword>
<evidence type="ECO:0000256" key="4">
    <source>
        <dbReference type="ARBA" id="ARBA00008905"/>
    </source>
</evidence>
<name>A0A316YHB5_9BASI</name>
<keyword evidence="5 10" id="KW-0812">Transmembrane</keyword>
<dbReference type="AlphaFoldDB" id="A0A316YHB5"/>
<protein>
    <recommendedName>
        <fullName evidence="10">Dolichyl-diphosphooligosaccharide--protein glycosyltransferase subunit 1</fullName>
    </recommendedName>
</protein>
<dbReference type="PANTHER" id="PTHR21049:SF0">
    <property type="entry name" value="DOLICHYL-DIPHOSPHOOLIGOSACCHARIDE--PROTEIN GLYCOSYLTRANSFERASE SUBUNIT 1"/>
    <property type="match status" value="1"/>
</dbReference>